<dbReference type="Gene3D" id="3.20.20.80">
    <property type="entry name" value="Glycosidases"/>
    <property type="match status" value="1"/>
</dbReference>
<dbReference type="GO" id="GO:0005975">
    <property type="term" value="P:carbohydrate metabolic process"/>
    <property type="evidence" value="ECO:0007669"/>
    <property type="project" value="InterPro"/>
</dbReference>
<dbReference type="SUPFAM" id="SSF51445">
    <property type="entry name" value="(Trans)glycosidases"/>
    <property type="match status" value="1"/>
</dbReference>
<organism evidence="5 6">
    <name type="scientific">Opacimonas viscosa</name>
    <dbReference type="NCBI Taxonomy" id="2961944"/>
    <lineage>
        <taxon>Bacteria</taxon>
        <taxon>Pseudomonadati</taxon>
        <taxon>Pseudomonadota</taxon>
        <taxon>Gammaproteobacteria</taxon>
        <taxon>Alteromonadales</taxon>
        <taxon>Alteromonadaceae</taxon>
        <taxon>Opacimonas</taxon>
    </lineage>
</organism>
<dbReference type="Pfam" id="PF09985">
    <property type="entry name" value="Glucodextran_C"/>
    <property type="match status" value="1"/>
</dbReference>
<evidence type="ECO:0000313" key="6">
    <source>
        <dbReference type="Proteomes" id="UP001165413"/>
    </source>
</evidence>
<accession>A0AA42BNF6</accession>
<evidence type="ECO:0000256" key="2">
    <source>
        <dbReference type="ARBA" id="ARBA00022723"/>
    </source>
</evidence>
<dbReference type="EMBL" id="JANATA010000027">
    <property type="protein sequence ID" value="MCP3429637.1"/>
    <property type="molecule type" value="Genomic_DNA"/>
</dbReference>
<dbReference type="Pfam" id="PF00128">
    <property type="entry name" value="Alpha-amylase"/>
    <property type="match status" value="1"/>
</dbReference>
<dbReference type="InterPro" id="IPR017853">
    <property type="entry name" value="GH"/>
</dbReference>
<keyword evidence="6" id="KW-1185">Reference proteome</keyword>
<dbReference type="Gene3D" id="2.60.40.1190">
    <property type="match status" value="1"/>
</dbReference>
<dbReference type="SUPFAM" id="SSF49344">
    <property type="entry name" value="CBD9-like"/>
    <property type="match status" value="1"/>
</dbReference>
<dbReference type="AlphaFoldDB" id="A0AA42BNF6"/>
<keyword evidence="3" id="KW-0732">Signal</keyword>
<comment type="caution">
    <text evidence="5">The sequence shown here is derived from an EMBL/GenBank/DDBJ whole genome shotgun (WGS) entry which is preliminary data.</text>
</comment>
<keyword evidence="2" id="KW-0479">Metal-binding</keyword>
<reference evidence="5" key="1">
    <citation type="submission" date="2022-07" db="EMBL/GenBank/DDBJ databases">
        <title>Characterization of the Novel Bacterium Alteromonas immobilis LMIT006 and Alteromonas gregis LMIT007.</title>
        <authorList>
            <person name="Lin X."/>
        </authorList>
    </citation>
    <scope>NUCLEOTIDE SEQUENCE</scope>
    <source>
        <strain evidence="5">LMIT007</strain>
    </source>
</reference>
<dbReference type="GO" id="GO:0046872">
    <property type="term" value="F:metal ion binding"/>
    <property type="evidence" value="ECO:0007669"/>
    <property type="project" value="UniProtKB-KW"/>
</dbReference>
<sequence length="881" mass="98765">MHVESPDWRKQIIYFLMIDRFADGDPSNNNQGRNEYNPHSLKHFNGGDIVGVEQQLDYIKNLGATAVWLTPPVENMWYSSASDYYGYHGYWALDFTQIDPHFGTLADYQSLAKTLHNNDMYLIQDIVVNHTAPLFGYSGTYNPENTAEHFYLFETGFQSAPTQSPFDQINRLNQADFVADIYNWTTPISDHNDLAQQYTFQLANLADINTLNPLVIETFKETYKYWMTEVGVDAFRIDTVKYVEPEFWQQFLHDTDGIYSHAKTLGKEHFLTFGEVFESSRPLQNNGEEKVTKFLGTPEKPLLNSVIGFPLYFDINAVFAEGKPTAQLSYRLERFMLDYPDPFTTPNFVDNHDTKRFLATGNLPAFKQALTLLMTVPGIPVIYQGSEHAYKTTRAPLFKTGSTQYTDTSNDFSQDSEMYDFIQQLSKIRLNHDALTLGDMTILADNPNGQGLLAYQRSYPTATNDADQTHSTLKTTETDVQNILVLFNTAPHSILARDVTTSLAPGTELTPLFMSHKNLEQKITIDREQHLEMVLPPLSFVILTAKPPIKPSIKKAVDISNQTEQPTPQHTFAITFSHNYEKTIHNKDILIEATLECLPITNADKLTSCSDYPETLLLIKNSNFDAALPVIVSKDGRFSFAVPVQDLGRHKIVFDLYSQQSSLINSQLTLRTEVTQAAININHKDGAKDGFGPTGKYTNPQHASSGAQREILAVDVLSAGSVLQLELTMADISDAWLPANGFDNVAFTIFFGRKDGEGLTILPLLSASMPQSLTWQIGHQVYGWGNSLYTTNGASTNAKGTKVGTAPEVHVDKANKKIKLIYAGESFGISDWSNYHIYITTWDMSGEGDYRPLGLASDNWQFGGAAPDAPKIMDEVLIPIY</sequence>
<dbReference type="InterPro" id="IPR006047">
    <property type="entry name" value="GH13_cat_dom"/>
</dbReference>
<name>A0AA42BNF6_9ALTE</name>
<dbReference type="GO" id="GO:0016787">
    <property type="term" value="F:hydrolase activity"/>
    <property type="evidence" value="ECO:0007669"/>
    <property type="project" value="UniProtKB-KW"/>
</dbReference>
<evidence type="ECO:0000256" key="1">
    <source>
        <dbReference type="ARBA" id="ARBA00001913"/>
    </source>
</evidence>
<dbReference type="SMART" id="SM00642">
    <property type="entry name" value="Aamy"/>
    <property type="match status" value="1"/>
</dbReference>
<keyword evidence="5" id="KW-0378">Hydrolase</keyword>
<proteinExistence type="predicted"/>
<feature type="domain" description="Glycosyl hydrolase family 13 catalytic" evidence="4">
    <location>
        <begin position="15"/>
        <end position="429"/>
    </location>
</feature>
<evidence type="ECO:0000259" key="4">
    <source>
        <dbReference type="SMART" id="SM00642"/>
    </source>
</evidence>
<dbReference type="Proteomes" id="UP001165413">
    <property type="component" value="Unassembled WGS sequence"/>
</dbReference>
<evidence type="ECO:0000313" key="5">
    <source>
        <dbReference type="EMBL" id="MCP3429637.1"/>
    </source>
</evidence>
<evidence type="ECO:0000256" key="3">
    <source>
        <dbReference type="ARBA" id="ARBA00022729"/>
    </source>
</evidence>
<comment type="cofactor">
    <cofactor evidence="1">
        <name>Ca(2+)</name>
        <dbReference type="ChEBI" id="CHEBI:29108"/>
    </cofactor>
</comment>
<gene>
    <name evidence="5" type="ORF">NLF92_11850</name>
</gene>
<dbReference type="InterPro" id="IPR019248">
    <property type="entry name" value="Glucodextran_C"/>
</dbReference>
<dbReference type="RefSeq" id="WP_254102229.1">
    <property type="nucleotide sequence ID" value="NZ_JANATA010000027.1"/>
</dbReference>
<dbReference type="PANTHER" id="PTHR10357">
    <property type="entry name" value="ALPHA-AMYLASE FAMILY MEMBER"/>
    <property type="match status" value="1"/>
</dbReference>
<protein>
    <submittedName>
        <fullName evidence="5">Alpha-amylase family glycosyl hydrolase</fullName>
    </submittedName>
</protein>
<dbReference type="PANTHER" id="PTHR10357:SF215">
    <property type="entry name" value="ALPHA-AMYLASE 1"/>
    <property type="match status" value="1"/>
</dbReference>